<comment type="caution">
    <text evidence="2">The sequence shown here is derived from an EMBL/GenBank/DDBJ whole genome shotgun (WGS) entry which is preliminary data.</text>
</comment>
<evidence type="ECO:0000256" key="1">
    <source>
        <dbReference type="SAM" id="MobiDB-lite"/>
    </source>
</evidence>
<feature type="region of interest" description="Disordered" evidence="1">
    <location>
        <begin position="1"/>
        <end position="227"/>
    </location>
</feature>
<feature type="compositionally biased region" description="Basic and acidic residues" evidence="1">
    <location>
        <begin position="1"/>
        <end position="13"/>
    </location>
</feature>
<gene>
    <name evidence="2" type="ORF">HDK90DRAFT_522720</name>
</gene>
<feature type="compositionally biased region" description="Acidic residues" evidence="1">
    <location>
        <begin position="175"/>
        <end position="188"/>
    </location>
</feature>
<proteinExistence type="predicted"/>
<name>A0ABR1Z106_9PEZI</name>
<accession>A0ABR1Z106</accession>
<feature type="compositionally biased region" description="Basic residues" evidence="1">
    <location>
        <begin position="61"/>
        <end position="71"/>
    </location>
</feature>
<reference evidence="2 3" key="1">
    <citation type="submission" date="2024-04" db="EMBL/GenBank/DDBJ databases">
        <title>Phyllosticta paracitricarpa is synonymous to the EU quarantine fungus P. citricarpa based on phylogenomic analyses.</title>
        <authorList>
            <consortium name="Lawrence Berkeley National Laboratory"/>
            <person name="Van Ingen-Buijs V.A."/>
            <person name="Van Westerhoven A.C."/>
            <person name="Haridas S."/>
            <person name="Skiadas P."/>
            <person name="Martin F."/>
            <person name="Groenewald J.Z."/>
            <person name="Crous P.W."/>
            <person name="Seidl M.F."/>
        </authorList>
    </citation>
    <scope>NUCLEOTIDE SEQUENCE [LARGE SCALE GENOMIC DNA]</scope>
    <source>
        <strain evidence="2 3">CBS 123374</strain>
    </source>
</reference>
<organism evidence="2 3">
    <name type="scientific">Phyllosticta capitalensis</name>
    <dbReference type="NCBI Taxonomy" id="121624"/>
    <lineage>
        <taxon>Eukaryota</taxon>
        <taxon>Fungi</taxon>
        <taxon>Dikarya</taxon>
        <taxon>Ascomycota</taxon>
        <taxon>Pezizomycotina</taxon>
        <taxon>Dothideomycetes</taxon>
        <taxon>Dothideomycetes incertae sedis</taxon>
        <taxon>Botryosphaeriales</taxon>
        <taxon>Phyllostictaceae</taxon>
        <taxon>Phyllosticta</taxon>
    </lineage>
</organism>
<feature type="compositionally biased region" description="Low complexity" evidence="1">
    <location>
        <begin position="79"/>
        <end position="88"/>
    </location>
</feature>
<sequence>MEQADRDHRDRPSLLRAWDPDQILPMRKRDESAEATSSSDNDSSSPQDRQLESLPLSSQHGRAKKRRKKSKSPPEEPSDSSSDFSVSSERPRSDVSDTDDSEPEDKTHPQSSPHSDAPRRRHSSPQAEFRPRPTRERLWREKRKSKGRPPPERSSSPNPLSDALVTGLERRSETEGEYSESEESEESSENSPGKEQAMIDSLYPVSKISRDSPQIGHPTSPALRRKTTVELCSKEPGQETASDDGSVYHPGGDPGNGSCCTTCAMAGVADCCQFLRVELFNSSPVRRRNNKVSASPDSGHCVGDV</sequence>
<evidence type="ECO:0000313" key="2">
    <source>
        <dbReference type="EMBL" id="KAK8244273.1"/>
    </source>
</evidence>
<feature type="region of interest" description="Disordered" evidence="1">
    <location>
        <begin position="286"/>
        <end position="305"/>
    </location>
</feature>
<keyword evidence="3" id="KW-1185">Reference proteome</keyword>
<protein>
    <submittedName>
        <fullName evidence="2">Uncharacterized protein</fullName>
    </submittedName>
</protein>
<feature type="compositionally biased region" description="Low complexity" evidence="1">
    <location>
        <begin position="34"/>
        <end position="45"/>
    </location>
</feature>
<dbReference type="Proteomes" id="UP001492380">
    <property type="component" value="Unassembled WGS sequence"/>
</dbReference>
<evidence type="ECO:0000313" key="3">
    <source>
        <dbReference type="Proteomes" id="UP001492380"/>
    </source>
</evidence>
<dbReference type="EMBL" id="JBBWRZ010000002">
    <property type="protein sequence ID" value="KAK8244273.1"/>
    <property type="molecule type" value="Genomic_DNA"/>
</dbReference>
<feature type="compositionally biased region" description="Basic and acidic residues" evidence="1">
    <location>
        <begin position="129"/>
        <end position="139"/>
    </location>
</feature>